<feature type="region of interest" description="Disordered" evidence="1">
    <location>
        <begin position="517"/>
        <end position="601"/>
    </location>
</feature>
<dbReference type="InterPro" id="IPR059009">
    <property type="entry name" value="Znf_C2H2_17_1st"/>
</dbReference>
<evidence type="ECO:0000259" key="2">
    <source>
        <dbReference type="SMART" id="SM00355"/>
    </source>
</evidence>
<reference evidence="3 4" key="1">
    <citation type="submission" date="2016-03" db="EMBL/GenBank/DDBJ databases">
        <authorList>
            <person name="Ploux O."/>
        </authorList>
    </citation>
    <scope>NUCLEOTIDE SEQUENCE [LARGE SCALE GENOMIC DNA]</scope>
    <source>
        <strain evidence="3 4">URUG2</strain>
    </source>
</reference>
<gene>
    <name evidence="3" type="ORF">RCC_02491</name>
</gene>
<dbReference type="STRING" id="112498.A0A2D3UZI4"/>
<feature type="region of interest" description="Disordered" evidence="1">
    <location>
        <begin position="353"/>
        <end position="410"/>
    </location>
</feature>
<keyword evidence="4" id="KW-1185">Reference proteome</keyword>
<feature type="region of interest" description="Disordered" evidence="1">
    <location>
        <begin position="307"/>
        <end position="336"/>
    </location>
</feature>
<organism evidence="3 4">
    <name type="scientific">Ramularia collo-cygni</name>
    <dbReference type="NCBI Taxonomy" id="112498"/>
    <lineage>
        <taxon>Eukaryota</taxon>
        <taxon>Fungi</taxon>
        <taxon>Dikarya</taxon>
        <taxon>Ascomycota</taxon>
        <taxon>Pezizomycotina</taxon>
        <taxon>Dothideomycetes</taxon>
        <taxon>Dothideomycetidae</taxon>
        <taxon>Mycosphaerellales</taxon>
        <taxon>Mycosphaerellaceae</taxon>
        <taxon>Ramularia</taxon>
    </lineage>
</organism>
<dbReference type="Proteomes" id="UP000225277">
    <property type="component" value="Unassembled WGS sequence"/>
</dbReference>
<proteinExistence type="predicted"/>
<dbReference type="GeneID" id="35597706"/>
<dbReference type="Pfam" id="PF26176">
    <property type="entry name" value="zf_C2H2_17_2"/>
    <property type="match status" value="1"/>
</dbReference>
<feature type="domain" description="C2H2-type" evidence="2">
    <location>
        <begin position="452"/>
        <end position="478"/>
    </location>
</feature>
<accession>A0A2D3UZI4</accession>
<dbReference type="Gene3D" id="3.30.160.60">
    <property type="entry name" value="Classic Zinc Finger"/>
    <property type="match status" value="1"/>
</dbReference>
<evidence type="ECO:0000313" key="4">
    <source>
        <dbReference type="Proteomes" id="UP000225277"/>
    </source>
</evidence>
<name>A0A2D3UZI4_9PEZI</name>
<evidence type="ECO:0000313" key="3">
    <source>
        <dbReference type="EMBL" id="CZT16656.1"/>
    </source>
</evidence>
<dbReference type="RefSeq" id="XP_023623549.1">
    <property type="nucleotide sequence ID" value="XM_023767781.1"/>
</dbReference>
<dbReference type="OrthoDB" id="5062908at2759"/>
<dbReference type="SMART" id="SM00355">
    <property type="entry name" value="ZnF_C2H2"/>
    <property type="match status" value="2"/>
</dbReference>
<feature type="domain" description="C2H2-type" evidence="2">
    <location>
        <begin position="488"/>
        <end position="518"/>
    </location>
</feature>
<dbReference type="AlphaFoldDB" id="A0A2D3UZI4"/>
<feature type="compositionally biased region" description="Polar residues" evidence="1">
    <location>
        <begin position="525"/>
        <end position="541"/>
    </location>
</feature>
<protein>
    <recommendedName>
        <fullName evidence="2">C2H2-type domain-containing protein</fullName>
    </recommendedName>
</protein>
<evidence type="ECO:0000256" key="1">
    <source>
        <dbReference type="SAM" id="MobiDB-lite"/>
    </source>
</evidence>
<feature type="region of interest" description="Disordered" evidence="1">
    <location>
        <begin position="68"/>
        <end position="105"/>
    </location>
</feature>
<dbReference type="InterPro" id="IPR013087">
    <property type="entry name" value="Znf_C2H2_type"/>
</dbReference>
<feature type="compositionally biased region" description="Polar residues" evidence="1">
    <location>
        <begin position="84"/>
        <end position="105"/>
    </location>
</feature>
<dbReference type="EMBL" id="FJUY01000003">
    <property type="protein sequence ID" value="CZT16656.1"/>
    <property type="molecule type" value="Genomic_DNA"/>
</dbReference>
<dbReference type="Pfam" id="PF26177">
    <property type="entry name" value="zf_C2H2_17_1st"/>
    <property type="match status" value="1"/>
</dbReference>
<sequence>MTFRTREDYLAASEEFAPFHQTGSVLFAQPSEVTHWCQSVPNPEGYPLTPPDTVSDCSASDYSDMAPTSWNMTSMSGADGWTTEPVQDNSTRMQPSASSQYTQGTPVTSQDLHAMDAASWTHSANGPVDQGLSPVLSHESQSSRTLNSFSEPDVNYLPPGLDLSFIGENSWQTPAAYSGSSCVPQDYPSSISAPPQHMPYAATTGPLGYDAPSHIACVPQQSAIYFQDVHGSNPGMSECDQSMIHGRPLLPRTDDHPFQGVPPTAGYVAFQPEHADFQGRVSSSPILPRQAFTSSRPLSTRSGMYMEPIPQAGKGSPIGQLPTPCSDSTPFGIPPSLGSVNEDFSSFIQYDQEEKAPAMSHSHSGYGPAECRSALASPEQDGISRSVAASSHGPTIPETDEGRYRNHPLYSEGPHADGLYHCPFKSDPSCQHKATKLKCNYDKFIDSHLKPFRCKVEACSKQEFSSTACLLRHEREAHGMHGHGERPHLCFYPGCERGMSGNGFPRRYNLYDHMKRVHDHKDDPSTGSQEKPTAGSQTQRKSGSRKRTASSTNEEPAAQRVKVQPAREPVPMVAAAPSPRTLECNDARSGIPRQRDNNNNNRQRVLYSQWAQQRELVNFQMSSVQGPDDEDNLQRLSQNIEELRRLSQQARQG</sequence>
<dbReference type="InterPro" id="IPR059095">
    <property type="entry name" value="Znf_C2H2_17_2nd"/>
</dbReference>